<keyword evidence="1" id="KW-0812">Transmembrane</keyword>
<name>A0A9N7ZA10_PLEPL</name>
<dbReference type="Proteomes" id="UP001153269">
    <property type="component" value="Unassembled WGS sequence"/>
</dbReference>
<dbReference type="EMBL" id="CADEAL010004494">
    <property type="protein sequence ID" value="CAB1460783.1"/>
    <property type="molecule type" value="Genomic_DNA"/>
</dbReference>
<sequence length="238" mass="26651">MEAAHSPTHWHSGETSQAVSDGCGEVLKEEAQAALLLVKNEGSRTTEGMLENTSVLAAVLSMVSVVSLSLLSVLCICCKRKTKVIREEDHTYDLQTFQRGGSIFAVMQSRPVTRTNQIPSTTLDIQEEPSQDAADDQSDYENIKHVVTAAHHTGRLEHTYVSPIPNAVYGNDMVQKDENDADQTMGVYENFFQSLPIIDDEDDYENSEFLQQQEDDELDYVNESRVVHPRGTMPRKHH</sequence>
<gene>
    <name evidence="2" type="ORF">PLEPLA_LOCUS48656</name>
</gene>
<keyword evidence="1" id="KW-0472">Membrane</keyword>
<proteinExistence type="predicted"/>
<comment type="caution">
    <text evidence="2">The sequence shown here is derived from an EMBL/GenBank/DDBJ whole genome shotgun (WGS) entry which is preliminary data.</text>
</comment>
<keyword evidence="3" id="KW-1185">Reference proteome</keyword>
<organism evidence="2 3">
    <name type="scientific">Pleuronectes platessa</name>
    <name type="common">European plaice</name>
    <dbReference type="NCBI Taxonomy" id="8262"/>
    <lineage>
        <taxon>Eukaryota</taxon>
        <taxon>Metazoa</taxon>
        <taxon>Chordata</taxon>
        <taxon>Craniata</taxon>
        <taxon>Vertebrata</taxon>
        <taxon>Euteleostomi</taxon>
        <taxon>Actinopterygii</taxon>
        <taxon>Neopterygii</taxon>
        <taxon>Teleostei</taxon>
        <taxon>Neoteleostei</taxon>
        <taxon>Acanthomorphata</taxon>
        <taxon>Carangaria</taxon>
        <taxon>Pleuronectiformes</taxon>
        <taxon>Pleuronectoidei</taxon>
        <taxon>Pleuronectidae</taxon>
        <taxon>Pleuronectes</taxon>
    </lineage>
</organism>
<dbReference type="AlphaFoldDB" id="A0A9N7ZA10"/>
<keyword evidence="1" id="KW-1133">Transmembrane helix</keyword>
<evidence type="ECO:0000256" key="1">
    <source>
        <dbReference type="SAM" id="Phobius"/>
    </source>
</evidence>
<accession>A0A9N7ZA10</accession>
<protein>
    <recommendedName>
        <fullName evidence="4">Linker for activation of T-cells family member 2</fullName>
    </recommendedName>
</protein>
<feature type="transmembrane region" description="Helical" evidence="1">
    <location>
        <begin position="55"/>
        <end position="77"/>
    </location>
</feature>
<reference evidence="2" key="1">
    <citation type="submission" date="2020-03" db="EMBL/GenBank/DDBJ databases">
        <authorList>
            <person name="Weist P."/>
        </authorList>
    </citation>
    <scope>NUCLEOTIDE SEQUENCE</scope>
</reference>
<evidence type="ECO:0000313" key="3">
    <source>
        <dbReference type="Proteomes" id="UP001153269"/>
    </source>
</evidence>
<evidence type="ECO:0008006" key="4">
    <source>
        <dbReference type="Google" id="ProtNLM"/>
    </source>
</evidence>
<evidence type="ECO:0000313" key="2">
    <source>
        <dbReference type="EMBL" id="CAB1460783.1"/>
    </source>
</evidence>